<gene>
    <name evidence="1" type="ORF">FC43_GL001030</name>
</gene>
<dbReference type="EMBL" id="AZFK01000018">
    <property type="protein sequence ID" value="KRL91613.1"/>
    <property type="molecule type" value="Genomic_DNA"/>
</dbReference>
<dbReference type="RefSeq" id="WP_056953960.1">
    <property type="nucleotide sequence ID" value="NZ_AZFK01000018.1"/>
</dbReference>
<dbReference type="PATRIC" id="fig|1423760.3.peg.1075"/>
<reference evidence="1 2" key="1">
    <citation type="journal article" date="2015" name="Genome Announc.">
        <title>Expanding the biotechnology potential of lactobacilli through comparative genomics of 213 strains and associated genera.</title>
        <authorList>
            <person name="Sun Z."/>
            <person name="Harris H.M."/>
            <person name="McCann A."/>
            <person name="Guo C."/>
            <person name="Argimon S."/>
            <person name="Zhang W."/>
            <person name="Yang X."/>
            <person name="Jeffery I.B."/>
            <person name="Cooney J.C."/>
            <person name="Kagawa T.F."/>
            <person name="Liu W."/>
            <person name="Song Y."/>
            <person name="Salvetti E."/>
            <person name="Wrobel A."/>
            <person name="Rasinkangas P."/>
            <person name="Parkhill J."/>
            <person name="Rea M.C."/>
            <person name="O'Sullivan O."/>
            <person name="Ritari J."/>
            <person name="Douillard F.P."/>
            <person name="Paul Ross R."/>
            <person name="Yang R."/>
            <person name="Briner A.E."/>
            <person name="Felis G.E."/>
            <person name="de Vos W.M."/>
            <person name="Barrangou R."/>
            <person name="Klaenhammer T.R."/>
            <person name="Caufield P.W."/>
            <person name="Cui Y."/>
            <person name="Zhang H."/>
            <person name="O'Toole P.W."/>
        </authorList>
    </citation>
    <scope>NUCLEOTIDE SEQUENCE [LARGE SCALE GENOMIC DNA]</scope>
    <source>
        <strain evidence="1 2">DSM 15946</strain>
    </source>
</reference>
<evidence type="ECO:0000313" key="2">
    <source>
        <dbReference type="Proteomes" id="UP000050816"/>
    </source>
</evidence>
<sequence length="292" mass="33669">MTSKHPAAEKKLNKIYKYLTKYASIERQKIGELNPDMTDLELEILLNRYNAHTTADERADILSGRSVALTWCPGEWRCVKEIQVDGNDLIAVVWAVNVVESIDGEESGRYIHDLETDNYLIAYEERTKEEYNENCAVAIDLESGTIGYFENGERPLSSDFVGDDIHPHYNKYTPVKVIGTRELGEFANVIYMPHRYDGLDAKRRITRVFNGVKHRDAKTFNFRVKYLLKQAKEATENAPVKTTTIDMSPFYKGWKPWQQRTKAEYAIDVPENAIKKHKDIDLPSKNLDDKED</sequence>
<evidence type="ECO:0000313" key="1">
    <source>
        <dbReference type="EMBL" id="KRL91613.1"/>
    </source>
</evidence>
<protein>
    <submittedName>
        <fullName evidence="1">Uncharacterized protein</fullName>
    </submittedName>
</protein>
<dbReference type="AlphaFoldDB" id="A0A0R1UE00"/>
<proteinExistence type="predicted"/>
<organism evidence="1 2">
    <name type="scientific">Limosilactobacillus ingluviei DSM 15946</name>
    <dbReference type="NCBI Taxonomy" id="1423760"/>
    <lineage>
        <taxon>Bacteria</taxon>
        <taxon>Bacillati</taxon>
        <taxon>Bacillota</taxon>
        <taxon>Bacilli</taxon>
        <taxon>Lactobacillales</taxon>
        <taxon>Lactobacillaceae</taxon>
        <taxon>Limosilactobacillus</taxon>
    </lineage>
</organism>
<dbReference type="Proteomes" id="UP000050816">
    <property type="component" value="Unassembled WGS sequence"/>
</dbReference>
<comment type="caution">
    <text evidence="1">The sequence shown here is derived from an EMBL/GenBank/DDBJ whole genome shotgun (WGS) entry which is preliminary data.</text>
</comment>
<accession>A0A0R1UE00</accession>
<name>A0A0R1UE00_9LACO</name>